<dbReference type="AlphaFoldDB" id="A0A174SMI8"/>
<feature type="transmembrane region" description="Helical" evidence="2">
    <location>
        <begin position="58"/>
        <end position="89"/>
    </location>
</feature>
<reference evidence="4 7" key="2">
    <citation type="submission" date="2019-09" db="EMBL/GenBank/DDBJ databases">
        <title>Draft genome sequencing of Hungatella hathewayi 123Y-2.</title>
        <authorList>
            <person name="Lv Q."/>
            <person name="Li S."/>
        </authorList>
    </citation>
    <scope>NUCLEOTIDE SEQUENCE [LARGE SCALE GENOMIC DNA]</scope>
    <source>
        <strain evidence="4 7">123Y-2</strain>
    </source>
</reference>
<dbReference type="Pfam" id="PF19044">
    <property type="entry name" value="P-loop_TraG"/>
    <property type="match status" value="1"/>
</dbReference>
<reference evidence="5 6" key="1">
    <citation type="submission" date="2018-08" db="EMBL/GenBank/DDBJ databases">
        <title>A genome reference for cultivated species of the human gut microbiota.</title>
        <authorList>
            <person name="Zou Y."/>
            <person name="Xue W."/>
            <person name="Luo G."/>
        </authorList>
    </citation>
    <scope>NUCLEOTIDE SEQUENCE [LARGE SCALE GENOMIC DNA]</scope>
    <source>
        <strain evidence="5 6">TF05-11AC</strain>
    </source>
</reference>
<dbReference type="Proteomes" id="UP000434223">
    <property type="component" value="Unassembled WGS sequence"/>
</dbReference>
<feature type="region of interest" description="Disordered" evidence="1">
    <location>
        <begin position="103"/>
        <end position="149"/>
    </location>
</feature>
<comment type="caution">
    <text evidence="5">The sequence shown here is derived from an EMBL/GenBank/DDBJ whole genome shotgun (WGS) entry which is preliminary data.</text>
</comment>
<name>A0A174SMI8_9FIRM</name>
<dbReference type="PANTHER" id="PTHR30121:SF6">
    <property type="entry name" value="SLR6007 PROTEIN"/>
    <property type="match status" value="1"/>
</dbReference>
<dbReference type="EMBL" id="WNME01000014">
    <property type="protein sequence ID" value="MUB65333.1"/>
    <property type="molecule type" value="Genomic_DNA"/>
</dbReference>
<dbReference type="PANTHER" id="PTHR30121">
    <property type="entry name" value="UNCHARACTERIZED PROTEIN YJGR-RELATED"/>
    <property type="match status" value="1"/>
</dbReference>
<evidence type="ECO:0000313" key="7">
    <source>
        <dbReference type="Proteomes" id="UP000434223"/>
    </source>
</evidence>
<dbReference type="CDD" id="cd01127">
    <property type="entry name" value="TrwB_TraG_TraD_VirD4"/>
    <property type="match status" value="1"/>
</dbReference>
<protein>
    <submittedName>
        <fullName evidence="5">PrgI family protein</fullName>
    </submittedName>
</protein>
<evidence type="ECO:0000313" key="5">
    <source>
        <dbReference type="EMBL" id="RGL92287.1"/>
    </source>
</evidence>
<feature type="domain" description="TraG P-loop" evidence="3">
    <location>
        <begin position="852"/>
        <end position="989"/>
    </location>
</feature>
<evidence type="ECO:0000313" key="4">
    <source>
        <dbReference type="EMBL" id="MUB65333.1"/>
    </source>
</evidence>
<feature type="transmembrane region" description="Helical" evidence="2">
    <location>
        <begin position="32"/>
        <end position="52"/>
    </location>
</feature>
<proteinExistence type="predicted"/>
<dbReference type="InterPro" id="IPR051162">
    <property type="entry name" value="T4SS_component"/>
</dbReference>
<dbReference type="Gene3D" id="1.10.8.730">
    <property type="match status" value="1"/>
</dbReference>
<evidence type="ECO:0000256" key="1">
    <source>
        <dbReference type="SAM" id="MobiDB-lite"/>
    </source>
</evidence>
<dbReference type="InterPro" id="IPR043964">
    <property type="entry name" value="P-loop_TraG"/>
</dbReference>
<dbReference type="EMBL" id="QSSQ01000070">
    <property type="protein sequence ID" value="RGL92287.1"/>
    <property type="molecule type" value="Genomic_DNA"/>
</dbReference>
<evidence type="ECO:0000256" key="2">
    <source>
        <dbReference type="SAM" id="Phobius"/>
    </source>
</evidence>
<accession>A0A174SMI8</accession>
<organism evidence="5 6">
    <name type="scientific">Hungatella hathewayi</name>
    <dbReference type="NCBI Taxonomy" id="154046"/>
    <lineage>
        <taxon>Bacteria</taxon>
        <taxon>Bacillati</taxon>
        <taxon>Bacillota</taxon>
        <taxon>Clostridia</taxon>
        <taxon>Lachnospirales</taxon>
        <taxon>Lachnospiraceae</taxon>
        <taxon>Hungatella</taxon>
    </lineage>
</organism>
<dbReference type="InterPro" id="IPR027417">
    <property type="entry name" value="P-loop_NTPase"/>
</dbReference>
<dbReference type="OrthoDB" id="9804380at2"/>
<evidence type="ECO:0000259" key="3">
    <source>
        <dbReference type="Pfam" id="PF19044"/>
    </source>
</evidence>
<dbReference type="SUPFAM" id="SSF52540">
    <property type="entry name" value="P-loop containing nucleoside triphosphate hydrolases"/>
    <property type="match status" value="1"/>
</dbReference>
<evidence type="ECO:0000313" key="6">
    <source>
        <dbReference type="Proteomes" id="UP000261257"/>
    </source>
</evidence>
<dbReference type="RefSeq" id="WP_055650185.1">
    <property type="nucleotide sequence ID" value="NZ_CABJBJ010000055.1"/>
</dbReference>
<keyword evidence="2" id="KW-1133">Transmembrane helix</keyword>
<keyword evidence="2" id="KW-0472">Membrane</keyword>
<sequence>MNNQNDHDTYIIPPNFVETGTFFGGMFKARNVIEAGVLASAIGLPVFLFLPLGLTARIIMLCLTALPLALLALIGISGESLSSFLIIFLKFLKNRRVVGEETSVDTVSPRLSKQKRKRTAISEKEKGAAKVTKPAKEKTKKKRRSQADSDFPAEFDEIREYKIRLSLRGGKGGRQKKAGKLKHDNQEKLDQAARKIKPGKQPPLLKKASRAQEPIFSCLNPVADYFPITKIENGIIYTRDHRYIKVIEVVPINFMLRSAREQRSIIYSFISYLKISPVKLQFKVLTRRADISRHMDAVRCEMAQETNEQCRLMQEDYLQFVQQVGSREAVTRRFFLIFEYEPWSNTKRSEEEGEAISSLQSAVRTASNYLRQCGNEVIVPDSEDEFAVDILYNLLCRNESAVKPLSARVQEVIARYMEHGRERDVDRIPANEFFAPASIDFTHSRSVCIDGLYYSYLLIPSDGFKPQVPAGWLSLIVNAGDGIDLDMFLTRQPKERIVQKVGQQLRINRSKLKDASDTNTDFDSIDGAIRSGYFLKEGLAGNEDFYFLNLLITITAHSEDDLEWKVSEMKKLLLSQDMRVHTCHFREEQAFLSSLPLAAMEKKLYEQSKRNLLTEGAASCYPFTSYEMCDDNGILLGVNKYNSSLIIADIFNSAVYKNANIAILGTSGAGKTFTMQLMALRMRRKGIQVFILAPLKAHEFHRACANVGGEFIQISPASPHCINIMEIRRIDHTVNDLLDGPSIHLSELAAKIQRLHIFFSLLIPDMTHEERQLLDDALIRTYNARGITHDNASLENPKQPGSYREMPILGELYELLRQSQDTRRLANIINRLVNGSARSFNQPTNVSLDNKYTVLDISSLTGDMLAVGMFVALDFVWDRAKENRTEEKAIFIDECWQLLSGAGATGTRLAGDFILEIFKTIRGYGGSAVCASQDLNDFFNLDEGRFGKGIINNSKTKIILNLEDDEAMRVQESLHLSDAETMEVTHFERGHGLISTNNNNIMVEFKASPLEKELITTDRRELKELVNRKRKENLILQ</sequence>
<dbReference type="Proteomes" id="UP000261257">
    <property type="component" value="Unassembled WGS sequence"/>
</dbReference>
<gene>
    <name evidence="5" type="ORF">DXC39_32330</name>
    <name evidence="4" type="ORF">GNE07_20130</name>
</gene>
<keyword evidence="2" id="KW-0812">Transmembrane</keyword>
<dbReference type="Gene3D" id="3.40.50.300">
    <property type="entry name" value="P-loop containing nucleotide triphosphate hydrolases"/>
    <property type="match status" value="1"/>
</dbReference>